<protein>
    <submittedName>
        <fullName evidence="2">Rubrerythrin</fullName>
    </submittedName>
</protein>
<dbReference type="HOGENOM" id="CLU_125830_0_0_0"/>
<dbReference type="EMBL" id="CP000812">
    <property type="protein sequence ID" value="ABV33962.1"/>
    <property type="molecule type" value="Genomic_DNA"/>
</dbReference>
<dbReference type="InterPro" id="IPR009078">
    <property type="entry name" value="Ferritin-like_SF"/>
</dbReference>
<evidence type="ECO:0000259" key="1">
    <source>
        <dbReference type="Pfam" id="PF02915"/>
    </source>
</evidence>
<dbReference type="InterPro" id="IPR012347">
    <property type="entry name" value="Ferritin-like"/>
</dbReference>
<dbReference type="InterPro" id="IPR003251">
    <property type="entry name" value="Rr_diiron-bd_dom"/>
</dbReference>
<proteinExistence type="predicted"/>
<sequence length="159" mass="18908">MNEQTKLVLKYALAREIEGRNFYKDWLSKLSNSQLKDIFKQLAEMEQAHAEYIESLLKDEIDAGLSFQGSQYFENRKLQEIGEKDEFLTDLSVLRMAYLIEHDFANFYENAAKKTDDLKVKDSLISLANWEKEHRDMLRELYDESMKQFWDDQGFVPLF</sequence>
<evidence type="ECO:0000313" key="3">
    <source>
        <dbReference type="Proteomes" id="UP000002016"/>
    </source>
</evidence>
<dbReference type="GO" id="GO:0016491">
    <property type="term" value="F:oxidoreductase activity"/>
    <property type="evidence" value="ECO:0007669"/>
    <property type="project" value="InterPro"/>
</dbReference>
<dbReference type="GO" id="GO:0046872">
    <property type="term" value="F:metal ion binding"/>
    <property type="evidence" value="ECO:0007669"/>
    <property type="project" value="InterPro"/>
</dbReference>
<evidence type="ECO:0000313" key="2">
    <source>
        <dbReference type="EMBL" id="ABV33962.1"/>
    </source>
</evidence>
<dbReference type="eggNOG" id="COG1633">
    <property type="taxonomic scope" value="Bacteria"/>
</dbReference>
<dbReference type="OrthoDB" id="9808511at2"/>
<accession>A8F728</accession>
<name>A8F728_PSELT</name>
<reference evidence="2 3" key="2">
    <citation type="journal article" date="2009" name="Proc. Natl. Acad. Sci. U.S.A.">
        <title>On the chimeric nature, thermophilic origin, and phylogenetic placement of the Thermotogales.</title>
        <authorList>
            <person name="Zhaxybayeva O."/>
            <person name="Swithers K.S."/>
            <person name="Lapierre P."/>
            <person name="Fournier G.P."/>
            <person name="Bickhart D.M."/>
            <person name="DeBoy R.T."/>
            <person name="Nelson K.E."/>
            <person name="Nesbo C.L."/>
            <person name="Doolittle W.F."/>
            <person name="Gogarten J.P."/>
            <person name="Noll K.M."/>
        </authorList>
    </citation>
    <scope>NUCLEOTIDE SEQUENCE [LARGE SCALE GENOMIC DNA]</scope>
    <source>
        <strain evidence="3">ATCC BAA-301 / DSM 14385 / NBRC 107922 / TMO</strain>
    </source>
</reference>
<gene>
    <name evidence="2" type="ordered locus">Tlet_1405</name>
</gene>
<reference evidence="2 3" key="1">
    <citation type="submission" date="2007-08" db="EMBL/GenBank/DDBJ databases">
        <title>Complete sequence of Thermotoga lettingae TMO.</title>
        <authorList>
            <consortium name="US DOE Joint Genome Institute"/>
            <person name="Copeland A."/>
            <person name="Lucas S."/>
            <person name="Lapidus A."/>
            <person name="Barry K."/>
            <person name="Glavina del Rio T."/>
            <person name="Dalin E."/>
            <person name="Tice H."/>
            <person name="Pitluck S."/>
            <person name="Foster B."/>
            <person name="Bruce D."/>
            <person name="Schmutz J."/>
            <person name="Larimer F."/>
            <person name="Land M."/>
            <person name="Hauser L."/>
            <person name="Kyrpides N."/>
            <person name="Mikhailova N."/>
            <person name="Nelson K."/>
            <person name="Gogarten J.P."/>
            <person name="Noll K."/>
            <person name="Richardson P."/>
        </authorList>
    </citation>
    <scope>NUCLEOTIDE SEQUENCE [LARGE SCALE GENOMIC DNA]</scope>
    <source>
        <strain evidence="3">ATCC BAA-301 / DSM 14385 / NBRC 107922 / TMO</strain>
    </source>
</reference>
<dbReference type="SUPFAM" id="SSF47240">
    <property type="entry name" value="Ferritin-like"/>
    <property type="match status" value="1"/>
</dbReference>
<dbReference type="STRING" id="416591.Tlet_1405"/>
<dbReference type="PANTHER" id="PTHR33531:SF10">
    <property type="entry name" value="BLR7895 PROTEIN"/>
    <property type="match status" value="1"/>
</dbReference>
<dbReference type="PANTHER" id="PTHR33531">
    <property type="entry name" value="RUBRERYTHRIN SUBFAMILY"/>
    <property type="match status" value="1"/>
</dbReference>
<feature type="domain" description="Rubrerythrin diiron-binding" evidence="1">
    <location>
        <begin position="8"/>
        <end position="142"/>
    </location>
</feature>
<keyword evidence="3" id="KW-1185">Reference proteome</keyword>
<dbReference type="Gene3D" id="1.20.1260.10">
    <property type="match status" value="1"/>
</dbReference>
<dbReference type="Proteomes" id="UP000002016">
    <property type="component" value="Chromosome"/>
</dbReference>
<dbReference type="Pfam" id="PF02915">
    <property type="entry name" value="Rubrerythrin"/>
    <property type="match status" value="1"/>
</dbReference>
<dbReference type="AlphaFoldDB" id="A8F728"/>
<dbReference type="CDD" id="cd01045">
    <property type="entry name" value="Ferritin_like_AB"/>
    <property type="match status" value="1"/>
</dbReference>
<dbReference type="RefSeq" id="WP_012003438.1">
    <property type="nucleotide sequence ID" value="NC_009828.1"/>
</dbReference>
<organism evidence="2 3">
    <name type="scientific">Pseudothermotoga lettingae (strain ATCC BAA-301 / DSM 14385 / NBRC 107922 / TMO)</name>
    <name type="common">Thermotoga lettingae</name>
    <dbReference type="NCBI Taxonomy" id="416591"/>
    <lineage>
        <taxon>Bacteria</taxon>
        <taxon>Thermotogati</taxon>
        <taxon>Thermotogota</taxon>
        <taxon>Thermotogae</taxon>
        <taxon>Thermotogales</taxon>
        <taxon>Thermotogaceae</taxon>
        <taxon>Pseudothermotoga</taxon>
    </lineage>
</organism>
<dbReference type="KEGG" id="tle:Tlet_1405"/>